<accession>A0A656K1F9</accession>
<dbReference type="Proteomes" id="UP000018849">
    <property type="component" value="Unassembled WGS sequence"/>
</dbReference>
<name>A0A656K1F9_PSESF</name>
<dbReference type="InterPro" id="IPR002347">
    <property type="entry name" value="SDR_fam"/>
</dbReference>
<evidence type="ECO:0000313" key="1">
    <source>
        <dbReference type="EMBL" id="EPN65349.1"/>
    </source>
</evidence>
<dbReference type="AlphaFoldDB" id="A0A656K1F9"/>
<feature type="non-terminal residue" evidence="1">
    <location>
        <position position="69"/>
    </location>
</feature>
<reference evidence="1 2" key="1">
    <citation type="journal article" date="2013" name="PLoS Pathog.">
        <title>Genomic analysis of the Kiwifruit pathogen Pseudomonas syringae pv. actinidiae provides insight into the origins of an emergent plant disease.</title>
        <authorList>
            <person name="McCann H.C."/>
            <person name="Rikkerink E.H."/>
            <person name="Bertels F."/>
            <person name="Fiers M."/>
            <person name="Lu A."/>
            <person name="Rees-George J."/>
            <person name="Andersen M.T."/>
            <person name="Gleave A.P."/>
            <person name="Haubold B."/>
            <person name="Wohlers M.W."/>
            <person name="Guttman D.S."/>
            <person name="Wang P.W."/>
            <person name="Straub C."/>
            <person name="Vanneste J.L."/>
            <person name="Rainey P.B."/>
            <person name="Templeton M.D."/>
        </authorList>
    </citation>
    <scope>NUCLEOTIDE SEQUENCE [LARGE SCALE GENOMIC DNA]</scope>
    <source>
        <strain evidence="1 2">ICMP 19096</strain>
    </source>
</reference>
<dbReference type="InterPro" id="IPR036291">
    <property type="entry name" value="NAD(P)-bd_dom_sf"/>
</dbReference>
<dbReference type="EMBL" id="AOKF01000719">
    <property type="protein sequence ID" value="EPN65349.1"/>
    <property type="molecule type" value="Genomic_DNA"/>
</dbReference>
<dbReference type="Pfam" id="PF13561">
    <property type="entry name" value="adh_short_C2"/>
    <property type="match status" value="1"/>
</dbReference>
<evidence type="ECO:0000313" key="2">
    <source>
        <dbReference type="Proteomes" id="UP000018849"/>
    </source>
</evidence>
<organism evidence="1 2">
    <name type="scientific">Pseudomonas syringae pv. actinidiae ICMP 19096</name>
    <dbReference type="NCBI Taxonomy" id="1194405"/>
    <lineage>
        <taxon>Bacteria</taxon>
        <taxon>Pseudomonadati</taxon>
        <taxon>Pseudomonadota</taxon>
        <taxon>Gammaproteobacteria</taxon>
        <taxon>Pseudomonadales</taxon>
        <taxon>Pseudomonadaceae</taxon>
        <taxon>Pseudomonas</taxon>
        <taxon>Pseudomonas syringae</taxon>
    </lineage>
</organism>
<dbReference type="SUPFAM" id="SSF51735">
    <property type="entry name" value="NAD(P)-binding Rossmann-fold domains"/>
    <property type="match status" value="1"/>
</dbReference>
<sequence>MDLLINLACTYQDDGFASSREDWLQALNVNLVSAIALAQAVHEDLKASGGAIVNFSSISAGCAQTGRWL</sequence>
<dbReference type="Gene3D" id="3.40.50.720">
    <property type="entry name" value="NAD(P)-binding Rossmann-like Domain"/>
    <property type="match status" value="1"/>
</dbReference>
<comment type="caution">
    <text evidence="1">The sequence shown here is derived from an EMBL/GenBank/DDBJ whole genome shotgun (WGS) entry which is preliminary data.</text>
</comment>
<protein>
    <submittedName>
        <fullName evidence="1">Short chain dehydrogenase</fullName>
    </submittedName>
</protein>
<proteinExistence type="predicted"/>
<gene>
    <name evidence="1" type="ORF">A245_08766</name>
</gene>